<dbReference type="EMBL" id="JAMQBK010000083">
    <property type="protein sequence ID" value="MCM2374315.1"/>
    <property type="molecule type" value="Genomic_DNA"/>
</dbReference>
<dbReference type="CDD" id="cd14014">
    <property type="entry name" value="STKc_PknB_like"/>
    <property type="match status" value="1"/>
</dbReference>
<keyword evidence="3 8" id="KW-0418">Kinase</keyword>
<name>A0ABT0UC06_9BACT</name>
<feature type="region of interest" description="Disordered" evidence="5">
    <location>
        <begin position="1"/>
        <end position="37"/>
    </location>
</feature>
<dbReference type="PROSITE" id="PS00108">
    <property type="entry name" value="PROTEIN_KINASE_ST"/>
    <property type="match status" value="1"/>
</dbReference>
<comment type="caution">
    <text evidence="8">The sequence shown here is derived from an EMBL/GenBank/DDBJ whole genome shotgun (WGS) entry which is preliminary data.</text>
</comment>
<keyword evidence="2" id="KW-0547">Nucleotide-binding</keyword>
<keyword evidence="6" id="KW-1133">Transmembrane helix</keyword>
<feature type="compositionally biased region" description="Basic and acidic residues" evidence="5">
    <location>
        <begin position="445"/>
        <end position="454"/>
    </location>
</feature>
<dbReference type="Pfam" id="PF00069">
    <property type="entry name" value="Pkinase"/>
    <property type="match status" value="1"/>
</dbReference>
<dbReference type="Gene3D" id="3.30.200.20">
    <property type="entry name" value="Phosphorylase Kinase, domain 1"/>
    <property type="match status" value="1"/>
</dbReference>
<evidence type="ECO:0000259" key="7">
    <source>
        <dbReference type="PROSITE" id="PS50011"/>
    </source>
</evidence>
<keyword evidence="4" id="KW-0067">ATP-binding</keyword>
<evidence type="ECO:0000256" key="6">
    <source>
        <dbReference type="SAM" id="Phobius"/>
    </source>
</evidence>
<keyword evidence="8" id="KW-0723">Serine/threonine-protein kinase</keyword>
<dbReference type="InterPro" id="IPR000719">
    <property type="entry name" value="Prot_kinase_dom"/>
</dbReference>
<evidence type="ECO:0000256" key="4">
    <source>
        <dbReference type="ARBA" id="ARBA00022840"/>
    </source>
</evidence>
<feature type="region of interest" description="Disordered" evidence="5">
    <location>
        <begin position="444"/>
        <end position="463"/>
    </location>
</feature>
<evidence type="ECO:0000256" key="5">
    <source>
        <dbReference type="SAM" id="MobiDB-lite"/>
    </source>
</evidence>
<proteinExistence type="predicted"/>
<dbReference type="GO" id="GO:0004674">
    <property type="term" value="F:protein serine/threonine kinase activity"/>
    <property type="evidence" value="ECO:0007669"/>
    <property type="project" value="UniProtKB-KW"/>
</dbReference>
<evidence type="ECO:0000256" key="1">
    <source>
        <dbReference type="ARBA" id="ARBA00022679"/>
    </source>
</evidence>
<dbReference type="Gene3D" id="1.10.510.10">
    <property type="entry name" value="Transferase(Phosphotransferase) domain 1"/>
    <property type="match status" value="1"/>
</dbReference>
<dbReference type="InterPro" id="IPR011009">
    <property type="entry name" value="Kinase-like_dom_sf"/>
</dbReference>
<keyword evidence="9" id="KW-1185">Reference proteome</keyword>
<reference evidence="8 9" key="1">
    <citation type="journal article" date="2022" name="Syst. Appl. Microbiol.">
        <title>Rhodopirellula aestuarii sp. nov., a novel member of the genus Rhodopirellula isolated from brackish sediments collected in the Tagus River estuary, Portugal.</title>
        <authorList>
            <person name="Vitorino I.R."/>
            <person name="Klimek D."/>
            <person name="Calusinska M."/>
            <person name="Lobo-da-Cunha A."/>
            <person name="Vasconcelos V."/>
            <person name="Lage O.M."/>
        </authorList>
    </citation>
    <scope>NUCLEOTIDE SEQUENCE [LARGE SCALE GENOMIC DNA]</scope>
    <source>
        <strain evidence="8 9">ICT_H3.1</strain>
    </source>
</reference>
<dbReference type="InterPro" id="IPR008271">
    <property type="entry name" value="Ser/Thr_kinase_AS"/>
</dbReference>
<keyword evidence="1" id="KW-0808">Transferase</keyword>
<dbReference type="SUPFAM" id="SSF56112">
    <property type="entry name" value="Protein kinase-like (PK-like)"/>
    <property type="match status" value="1"/>
</dbReference>
<evidence type="ECO:0000313" key="8">
    <source>
        <dbReference type="EMBL" id="MCM2374315.1"/>
    </source>
</evidence>
<sequence>MNLDESEADPFSTRIPDDHNAPDDDPAQHSEFSTRIEQSLVTHGDVDELGTQAGPDSAGSTARTRMRFRVLRPHAKGGLGQVSLAQDTELKRQVAVKEIQDRYADLPESQARFVFEAEVTGRLEHPGIVPVYALGRHDDGRPYYAMRFISGTAMDDAIKELHRSPNATIFDRRLRDLLNRFVSVCNTIDYAHSRGYIHRDLKPANVMLGEYAETLVVDWGLAKQIGAAEVKGDTSTESDKADWVDGGADSDHVHGQGKTRAGRAVGTPQYMAPEQASGDIEKIGPHTDIYCLGTTLYHILTGTAPLGDQGRMPLSQLIRRIRRGEIPPPIEVRPATRKTLDAICRTAMAVDPNKRYASARLLAQDIESELADERVSVVPESFPDRAGRWMRKHRGITVTAGISLLTLTLLSTAFYAVTRSTLDRTRRYLQISQLEQQFDSAIHAETQRQREPDLSPRGVTPPESLVESSRKIIDQIETLRSYETRQFEDTNRRLSLLGNWTSGIEQLSRRRMNRELHGYLVSEVERLAKTFPYPELSSFQDEVDRLDQLARDRIAQWYPVPLPDLDASEFVVQHGISTRTSNTSTLESIPLLDTPPGNVQVSAQFVGDTAQARSVGIVLSQSSDTSEEKSGYQFLLADQSYHPIYDSEARPSIAEANRRNSLTAFIIRNEDVLRVQPVSLPVRADASGDRLPKLTARRERGTLLTFQIDDEQIRFEDLFPLPPDQPGQIGLICPPDMGVQEIVVEAQRDRANVDRLVSDSASQGDVDTHAREVADPIEQGDRAFAEGDFVAARQFYEQLPGNVEALAKTALTLEFLDPDEYPIVLKKVIKEFAPEGVESENVRQWYLYAGVKLFLYYLRQPDERAMADWVLTRLRVNYDLEDVQSLIPEVERQSFSQELLRPGKRTRVLFGNEGDLEELEGTIELLSNNPRWRRLAYWRKTDALRYDWKLPPEEARAAAAPILERLIEEMAADPESDTLDWITIIRDRIWLHILDGSYAEGKALLVRAIGEQRERIPTARLPLLIDRARLLYAEDKNNDQEAIDDLTYFLQRVNPETPPQGIHATHYGEACGILGILYERRGDLDAAEEVWLQGRRRNWGPFRSDPALIVSAKGAIMVLETETPEPILAARTNGYSVIEWQQIVKELFAGSGLSDVAVRNMVFNSEQVPDEWIETVAEKCFSGPRGRAVGDATLLHQIPLMQTNTSGVTLILYQAIVHLTLDGESSLQTYPELDEVLFERCGQLMSAFQEDRIGWNEMAFILAAFTGSWNETSFERLAQKLDDRDLSSGFALIFGLMQHVKNGDLQKSRSIVKKFVHPDSEELRSLYGRIAADRLGPFDDSP</sequence>
<dbReference type="PANTHER" id="PTHR43289:SF6">
    <property type="entry name" value="SERINE_THREONINE-PROTEIN KINASE NEKL-3"/>
    <property type="match status" value="1"/>
</dbReference>
<dbReference type="Proteomes" id="UP001202961">
    <property type="component" value="Unassembled WGS sequence"/>
</dbReference>
<dbReference type="RefSeq" id="WP_250932203.1">
    <property type="nucleotide sequence ID" value="NZ_JAMQBK010000083.1"/>
</dbReference>
<feature type="compositionally biased region" description="Basic and acidic residues" evidence="5">
    <location>
        <begin position="15"/>
        <end position="34"/>
    </location>
</feature>
<accession>A0ABT0UC06</accession>
<dbReference type="SMART" id="SM00220">
    <property type="entry name" value="S_TKc"/>
    <property type="match status" value="1"/>
</dbReference>
<dbReference type="PANTHER" id="PTHR43289">
    <property type="entry name" value="MITOGEN-ACTIVATED PROTEIN KINASE KINASE KINASE 20-RELATED"/>
    <property type="match status" value="1"/>
</dbReference>
<keyword evidence="6" id="KW-0812">Transmembrane</keyword>
<dbReference type="PROSITE" id="PS50011">
    <property type="entry name" value="PROTEIN_KINASE_DOM"/>
    <property type="match status" value="1"/>
</dbReference>
<feature type="domain" description="Protein kinase" evidence="7">
    <location>
        <begin position="68"/>
        <end position="370"/>
    </location>
</feature>
<organism evidence="8 9">
    <name type="scientific">Aporhodopirellula aestuarii</name>
    <dbReference type="NCBI Taxonomy" id="2950107"/>
    <lineage>
        <taxon>Bacteria</taxon>
        <taxon>Pseudomonadati</taxon>
        <taxon>Planctomycetota</taxon>
        <taxon>Planctomycetia</taxon>
        <taxon>Pirellulales</taxon>
        <taxon>Pirellulaceae</taxon>
        <taxon>Aporhodopirellula</taxon>
    </lineage>
</organism>
<feature type="transmembrane region" description="Helical" evidence="6">
    <location>
        <begin position="395"/>
        <end position="417"/>
    </location>
</feature>
<gene>
    <name evidence="8" type="ORF">NB063_27165</name>
</gene>
<keyword evidence="6" id="KW-0472">Membrane</keyword>
<evidence type="ECO:0000256" key="3">
    <source>
        <dbReference type="ARBA" id="ARBA00022777"/>
    </source>
</evidence>
<evidence type="ECO:0000313" key="9">
    <source>
        <dbReference type="Proteomes" id="UP001202961"/>
    </source>
</evidence>
<protein>
    <submittedName>
        <fullName evidence="8">Serine/threonine protein kinase</fullName>
    </submittedName>
</protein>
<evidence type="ECO:0000256" key="2">
    <source>
        <dbReference type="ARBA" id="ARBA00022741"/>
    </source>
</evidence>